<keyword evidence="3" id="KW-0282">Flagellum</keyword>
<dbReference type="InterPro" id="IPR018253">
    <property type="entry name" value="DnaJ_domain_CS"/>
</dbReference>
<dbReference type="Proteomes" id="UP000749559">
    <property type="component" value="Unassembled WGS sequence"/>
</dbReference>
<evidence type="ECO:0000256" key="2">
    <source>
        <dbReference type="ARBA" id="ARBA00022794"/>
    </source>
</evidence>
<comment type="caution">
    <text evidence="15">The sequence shown here is derived from an EMBL/GenBank/DDBJ whole genome shotgun (WGS) entry which is preliminary data.</text>
</comment>
<keyword evidence="5" id="KW-0143">Chaperone</keyword>
<dbReference type="Pfam" id="PF00226">
    <property type="entry name" value="DnaJ"/>
    <property type="match status" value="1"/>
</dbReference>
<dbReference type="PANTHER" id="PTHR24078">
    <property type="entry name" value="DNAJ HOMOLOG SUBFAMILY C MEMBER"/>
    <property type="match status" value="1"/>
</dbReference>
<gene>
    <name evidence="15" type="ORF">OFUS_LOCUS3023</name>
</gene>
<dbReference type="InterPro" id="IPR008971">
    <property type="entry name" value="HSP40/DnaJ_pept-bd"/>
</dbReference>
<dbReference type="InterPro" id="IPR036869">
    <property type="entry name" value="J_dom_sf"/>
</dbReference>
<evidence type="ECO:0000256" key="5">
    <source>
        <dbReference type="ARBA" id="ARBA00023186"/>
    </source>
</evidence>
<sequence length="365" mass="40642">MGKDYYNILGIAKTATEDEIKKAYRKMALKYHPDKNKSPGAEEKFKNISEAYDVLHDKEKRGIYDKYGEEGLKGGMNGGGPSGGPTGGNFQYTYHGNPHETFKMFFGDEDPFQFFSFGGQGGMPGGTSSSRRVFTNLGGEHEHMDTDDDPFASMFGGGRHGMGGHGMPMGGMPQSHIRKRQDKPIVHELKVSLEDIYKGTTKKMKITRKVIQPGTNQPMAEDKVLTIDIKKGWKSGTKITFPKEGDQTPNNIPADIVFVIKDKPHPTFTRDGSDLRYKVKIGLREALVGTTLQIPTIDGKSRQLRLSEVIRPTTKKRIMGEGLPLPKQPTKRGDLIIEFDINFPETLPQSTKEILSDCLPVSRYN</sequence>
<protein>
    <recommendedName>
        <fullName evidence="9">DnaJ homolog subfamily B member 13</fullName>
    </recommendedName>
    <alternativeName>
        <fullName evidence="12">Testis and spermatogenesis cell-related protein 6</fullName>
    </alternativeName>
    <alternativeName>
        <fullName evidence="13">Testis spermatocyte apoptosis-related gene 6 protein</fullName>
    </alternativeName>
    <alternativeName>
        <fullName evidence="10">Testis spermatogenesis apoptosis-related gene 3 protein</fullName>
    </alternativeName>
    <alternativeName>
        <fullName evidence="11">Testis spermatogenesis apoptosis-related gene 6 protein</fullName>
    </alternativeName>
</protein>
<evidence type="ECO:0000256" key="13">
    <source>
        <dbReference type="ARBA" id="ARBA00081125"/>
    </source>
</evidence>
<dbReference type="CDD" id="cd06257">
    <property type="entry name" value="DnaJ"/>
    <property type="match status" value="1"/>
</dbReference>
<dbReference type="Pfam" id="PF01556">
    <property type="entry name" value="DnaJ_C"/>
    <property type="match status" value="1"/>
</dbReference>
<dbReference type="SUPFAM" id="SSF49493">
    <property type="entry name" value="HSP40/DnaJ peptide-binding domain"/>
    <property type="match status" value="2"/>
</dbReference>
<evidence type="ECO:0000313" key="16">
    <source>
        <dbReference type="Proteomes" id="UP000749559"/>
    </source>
</evidence>
<evidence type="ECO:0000256" key="1">
    <source>
        <dbReference type="ARBA" id="ARBA00004230"/>
    </source>
</evidence>
<dbReference type="GO" id="GO:0051087">
    <property type="term" value="F:protein-folding chaperone binding"/>
    <property type="evidence" value="ECO:0007669"/>
    <property type="project" value="TreeGrafter"/>
</dbReference>
<dbReference type="PROSITE" id="PS00636">
    <property type="entry name" value="DNAJ_1"/>
    <property type="match status" value="1"/>
</dbReference>
<dbReference type="InterPro" id="IPR001623">
    <property type="entry name" value="DnaJ_domain"/>
</dbReference>
<dbReference type="CDD" id="cd10747">
    <property type="entry name" value="DnaJ_C"/>
    <property type="match status" value="1"/>
</dbReference>
<dbReference type="FunFam" id="2.60.260.20:FF:000002">
    <property type="entry name" value="Dnaj homolog subfamily b member"/>
    <property type="match status" value="1"/>
</dbReference>
<comment type="subunit">
    <text evidence="8">Homodimer. Component of the axonemal radial spoke complex 1 (RS1), at least composed of spoke head proteins RSPH1, RSPH3, RSPH9 and the cilia-specific component RSPH4A or sperm-specific component RSPH6A, spoke stalk proteins RSPH14, DNAJB13, DYDC1, ROPN1L and NME5, and the anchor protein IQUB. Interacts with SUN5. Interacts with IQUB.</text>
</comment>
<evidence type="ECO:0000256" key="9">
    <source>
        <dbReference type="ARBA" id="ARBA00071910"/>
    </source>
</evidence>
<organism evidence="15 16">
    <name type="scientific">Owenia fusiformis</name>
    <name type="common">Polychaete worm</name>
    <dbReference type="NCBI Taxonomy" id="6347"/>
    <lineage>
        <taxon>Eukaryota</taxon>
        <taxon>Metazoa</taxon>
        <taxon>Spiralia</taxon>
        <taxon>Lophotrochozoa</taxon>
        <taxon>Annelida</taxon>
        <taxon>Polychaeta</taxon>
        <taxon>Sedentaria</taxon>
        <taxon>Canalipalpata</taxon>
        <taxon>Sabellida</taxon>
        <taxon>Oweniida</taxon>
        <taxon>Oweniidae</taxon>
        <taxon>Owenia</taxon>
    </lineage>
</organism>
<dbReference type="PANTHER" id="PTHR24078:SF553">
    <property type="entry name" value="DNAJ HOMOLOG SUBFAMILY B MEMBER 5"/>
    <property type="match status" value="1"/>
</dbReference>
<reference evidence="15" key="1">
    <citation type="submission" date="2022-03" db="EMBL/GenBank/DDBJ databases">
        <authorList>
            <person name="Martin C."/>
        </authorList>
    </citation>
    <scope>NUCLEOTIDE SEQUENCE</scope>
</reference>
<keyword evidence="6" id="KW-0966">Cell projection</keyword>
<evidence type="ECO:0000256" key="11">
    <source>
        <dbReference type="ARBA" id="ARBA00078669"/>
    </source>
</evidence>
<dbReference type="InterPro" id="IPR051339">
    <property type="entry name" value="DnaJ_subfamily_B"/>
</dbReference>
<dbReference type="InterPro" id="IPR002939">
    <property type="entry name" value="DnaJ_C"/>
</dbReference>
<dbReference type="AlphaFoldDB" id="A0A8J1TQL5"/>
<dbReference type="GO" id="GO:0036126">
    <property type="term" value="C:sperm flagellum"/>
    <property type="evidence" value="ECO:0007669"/>
    <property type="project" value="UniProtKB-ARBA"/>
</dbReference>
<evidence type="ECO:0000256" key="7">
    <source>
        <dbReference type="ARBA" id="ARBA00056649"/>
    </source>
</evidence>
<name>A0A8J1TQL5_OWEFU</name>
<evidence type="ECO:0000256" key="6">
    <source>
        <dbReference type="ARBA" id="ARBA00023273"/>
    </source>
</evidence>
<dbReference type="OrthoDB" id="550424at2759"/>
<accession>A0A8J1TQL5</accession>
<dbReference type="FunFam" id="1.10.287.110:FF:000033">
    <property type="entry name" value="dnaJ homolog subfamily B member 13"/>
    <property type="match status" value="1"/>
</dbReference>
<evidence type="ECO:0000313" key="15">
    <source>
        <dbReference type="EMBL" id="CAH1775766.1"/>
    </source>
</evidence>
<evidence type="ECO:0000259" key="14">
    <source>
        <dbReference type="PROSITE" id="PS50076"/>
    </source>
</evidence>
<comment type="function">
    <text evidence="7">Functions as part of axonemal radial spoke complexes that play an important part in the motility of sperm and cilia.</text>
</comment>
<evidence type="ECO:0000256" key="4">
    <source>
        <dbReference type="ARBA" id="ARBA00023069"/>
    </source>
</evidence>
<dbReference type="GO" id="GO:0051082">
    <property type="term" value="F:unfolded protein binding"/>
    <property type="evidence" value="ECO:0007669"/>
    <property type="project" value="InterPro"/>
</dbReference>
<evidence type="ECO:0000256" key="3">
    <source>
        <dbReference type="ARBA" id="ARBA00022846"/>
    </source>
</evidence>
<keyword evidence="2" id="KW-0970">Cilium biogenesis/degradation</keyword>
<keyword evidence="4" id="KW-0969">Cilium</keyword>
<dbReference type="FunFam" id="2.60.260.20:FF:000006">
    <property type="entry name" value="DnaJ subfamily B member 13"/>
    <property type="match status" value="1"/>
</dbReference>
<dbReference type="GO" id="GO:0005829">
    <property type="term" value="C:cytosol"/>
    <property type="evidence" value="ECO:0007669"/>
    <property type="project" value="TreeGrafter"/>
</dbReference>
<dbReference type="PROSITE" id="PS50076">
    <property type="entry name" value="DNAJ_2"/>
    <property type="match status" value="1"/>
</dbReference>
<dbReference type="SMART" id="SM00271">
    <property type="entry name" value="DnaJ"/>
    <property type="match status" value="1"/>
</dbReference>
<proteinExistence type="predicted"/>
<feature type="domain" description="J" evidence="14">
    <location>
        <begin position="4"/>
        <end position="68"/>
    </location>
</feature>
<comment type="subcellular location">
    <subcellularLocation>
        <location evidence="1">Cell projection</location>
        <location evidence="1">Cilium</location>
        <location evidence="1">Flagellum</location>
    </subcellularLocation>
</comment>
<dbReference type="GO" id="GO:0007017">
    <property type="term" value="P:microtubule-based process"/>
    <property type="evidence" value="ECO:0007669"/>
    <property type="project" value="UniProtKB-ARBA"/>
</dbReference>
<dbReference type="SUPFAM" id="SSF46565">
    <property type="entry name" value="Chaperone J-domain"/>
    <property type="match status" value="1"/>
</dbReference>
<dbReference type="Gene3D" id="1.10.287.110">
    <property type="entry name" value="DnaJ domain"/>
    <property type="match status" value="1"/>
</dbReference>
<keyword evidence="16" id="KW-1185">Reference proteome</keyword>
<dbReference type="GO" id="GO:0030030">
    <property type="term" value="P:cell projection organization"/>
    <property type="evidence" value="ECO:0007669"/>
    <property type="project" value="UniProtKB-KW"/>
</dbReference>
<evidence type="ECO:0000256" key="8">
    <source>
        <dbReference type="ARBA" id="ARBA00064985"/>
    </source>
</evidence>
<dbReference type="EMBL" id="CAIIXF020000001">
    <property type="protein sequence ID" value="CAH1775766.1"/>
    <property type="molecule type" value="Genomic_DNA"/>
</dbReference>
<dbReference type="GO" id="GO:0006457">
    <property type="term" value="P:protein folding"/>
    <property type="evidence" value="ECO:0007669"/>
    <property type="project" value="InterPro"/>
</dbReference>
<dbReference type="Gene3D" id="2.60.260.20">
    <property type="entry name" value="Urease metallochaperone UreE, N-terminal domain"/>
    <property type="match status" value="2"/>
</dbReference>
<evidence type="ECO:0000256" key="12">
    <source>
        <dbReference type="ARBA" id="ARBA00080190"/>
    </source>
</evidence>
<evidence type="ECO:0000256" key="10">
    <source>
        <dbReference type="ARBA" id="ARBA00075378"/>
    </source>
</evidence>
<dbReference type="PRINTS" id="PR00625">
    <property type="entry name" value="JDOMAIN"/>
</dbReference>